<dbReference type="EMBL" id="VPFL01000007">
    <property type="protein sequence ID" value="TXF12265.1"/>
    <property type="molecule type" value="Genomic_DNA"/>
</dbReference>
<gene>
    <name evidence="9" type="ORF">FR698_06965</name>
</gene>
<dbReference type="Proteomes" id="UP000321201">
    <property type="component" value="Unassembled WGS sequence"/>
</dbReference>
<evidence type="ECO:0000256" key="4">
    <source>
        <dbReference type="ARBA" id="ARBA00022982"/>
    </source>
</evidence>
<reference evidence="9 10" key="1">
    <citation type="submission" date="2019-08" db="EMBL/GenBank/DDBJ databases">
        <title>Pelomicrobium methylotrophicum gen. nov., sp. nov. a moderately thermophilic, facultatively anaerobic, lithoautotrophic and methylotrophic bacterium isolated from a terrestrial mud volcano.</title>
        <authorList>
            <person name="Slobodkina G.B."/>
            <person name="Merkel A.Y."/>
            <person name="Slobodkin A.I."/>
        </authorList>
    </citation>
    <scope>NUCLEOTIDE SEQUENCE [LARGE SCALE GENOMIC DNA]</scope>
    <source>
        <strain evidence="9 10">SM250</strain>
    </source>
</reference>
<feature type="signal peptide" evidence="7">
    <location>
        <begin position="1"/>
        <end position="28"/>
    </location>
</feature>
<dbReference type="SUPFAM" id="SSF46626">
    <property type="entry name" value="Cytochrome c"/>
    <property type="match status" value="1"/>
</dbReference>
<comment type="caution">
    <text evidence="9">The sequence shown here is derived from an EMBL/GenBank/DDBJ whole genome shotgun (WGS) entry which is preliminary data.</text>
</comment>
<evidence type="ECO:0000256" key="5">
    <source>
        <dbReference type="ARBA" id="ARBA00023004"/>
    </source>
</evidence>
<keyword evidence="3 6" id="KW-0479">Metal-binding</keyword>
<keyword evidence="4" id="KW-0249">Electron transport</keyword>
<dbReference type="OrthoDB" id="9779283at2"/>
<evidence type="ECO:0000256" key="1">
    <source>
        <dbReference type="ARBA" id="ARBA00022448"/>
    </source>
</evidence>
<dbReference type="InterPro" id="IPR009056">
    <property type="entry name" value="Cyt_c-like_dom"/>
</dbReference>
<keyword evidence="2 6" id="KW-0349">Heme</keyword>
<dbReference type="InterPro" id="IPR002327">
    <property type="entry name" value="Cyt_c_1A/1B"/>
</dbReference>
<keyword evidence="1" id="KW-0813">Transport</keyword>
<dbReference type="Pfam" id="PF00034">
    <property type="entry name" value="Cytochrom_C"/>
    <property type="match status" value="1"/>
</dbReference>
<dbReference type="PRINTS" id="PR00604">
    <property type="entry name" value="CYTCHRMECIAB"/>
</dbReference>
<keyword evidence="5 6" id="KW-0408">Iron</keyword>
<dbReference type="GO" id="GO:0020037">
    <property type="term" value="F:heme binding"/>
    <property type="evidence" value="ECO:0007669"/>
    <property type="project" value="InterPro"/>
</dbReference>
<evidence type="ECO:0000256" key="2">
    <source>
        <dbReference type="ARBA" id="ARBA00022617"/>
    </source>
</evidence>
<evidence type="ECO:0000256" key="6">
    <source>
        <dbReference type="PROSITE-ProRule" id="PRU00433"/>
    </source>
</evidence>
<proteinExistence type="predicted"/>
<keyword evidence="7" id="KW-0732">Signal</keyword>
<dbReference type="GO" id="GO:0046872">
    <property type="term" value="F:metal ion binding"/>
    <property type="evidence" value="ECO:0007669"/>
    <property type="project" value="UniProtKB-KW"/>
</dbReference>
<feature type="domain" description="Cytochrome c" evidence="8">
    <location>
        <begin position="35"/>
        <end position="135"/>
    </location>
</feature>
<organism evidence="9 10">
    <name type="scientific">Pelomicrobium methylotrophicum</name>
    <dbReference type="NCBI Taxonomy" id="2602750"/>
    <lineage>
        <taxon>Bacteria</taxon>
        <taxon>Pseudomonadati</taxon>
        <taxon>Pseudomonadota</taxon>
        <taxon>Hydrogenophilia</taxon>
        <taxon>Hydrogenophilia incertae sedis</taxon>
        <taxon>Pelomicrobium</taxon>
    </lineage>
</organism>
<sequence>MAARRRGALNAPWFIGTLAAAALSVASAANSRAEGDPARGAQAFRACAACHSIEPGRHLTGPSLANVFGQKAGTVAGFPRYSKALKDSAVVWDAQSLDTWLSNPAKLIPGNWMTFRGIPDARVRADLIAYLKAVSEGNAPAPRASGGMMQAPRLPDLEAADPRSVVTAIRYCGDTYHVTTGSGETIPFWEFNLRFKTDSSEKGPPKGRPVLVGAGMMGDRAQVVFSHPVEISTFIKTECK</sequence>
<dbReference type="InterPro" id="IPR036909">
    <property type="entry name" value="Cyt_c-like_dom_sf"/>
</dbReference>
<evidence type="ECO:0000313" key="10">
    <source>
        <dbReference type="Proteomes" id="UP000321201"/>
    </source>
</evidence>
<evidence type="ECO:0000256" key="7">
    <source>
        <dbReference type="SAM" id="SignalP"/>
    </source>
</evidence>
<dbReference type="PROSITE" id="PS51007">
    <property type="entry name" value="CYTC"/>
    <property type="match status" value="1"/>
</dbReference>
<evidence type="ECO:0000313" key="9">
    <source>
        <dbReference type="EMBL" id="TXF12265.1"/>
    </source>
</evidence>
<dbReference type="RefSeq" id="WP_147799464.1">
    <property type="nucleotide sequence ID" value="NZ_VPFL01000007.1"/>
</dbReference>
<evidence type="ECO:0000256" key="3">
    <source>
        <dbReference type="ARBA" id="ARBA00022723"/>
    </source>
</evidence>
<dbReference type="AlphaFoldDB" id="A0A5C7EM93"/>
<evidence type="ECO:0000259" key="8">
    <source>
        <dbReference type="PROSITE" id="PS51007"/>
    </source>
</evidence>
<protein>
    <submittedName>
        <fullName evidence="9">Cytochrome c family protein</fullName>
    </submittedName>
</protein>
<feature type="chain" id="PRO_5023082284" evidence="7">
    <location>
        <begin position="29"/>
        <end position="240"/>
    </location>
</feature>
<name>A0A5C7EM93_9PROT</name>
<dbReference type="Gene3D" id="1.10.760.10">
    <property type="entry name" value="Cytochrome c-like domain"/>
    <property type="match status" value="1"/>
</dbReference>
<dbReference type="GO" id="GO:0009055">
    <property type="term" value="F:electron transfer activity"/>
    <property type="evidence" value="ECO:0007669"/>
    <property type="project" value="InterPro"/>
</dbReference>
<dbReference type="InParanoid" id="A0A5C7EM93"/>
<accession>A0A5C7EM93</accession>
<keyword evidence="10" id="KW-1185">Reference proteome</keyword>
<dbReference type="PANTHER" id="PTHR11961">
    <property type="entry name" value="CYTOCHROME C"/>
    <property type="match status" value="1"/>
</dbReference>